<gene>
    <name evidence="2" type="ORF">BegalDRAFT_1006</name>
</gene>
<dbReference type="EMBL" id="JH600070">
    <property type="protein sequence ID" value="EIJ41910.1"/>
    <property type="molecule type" value="Genomic_DNA"/>
</dbReference>
<organism evidence="2 3">
    <name type="scientific">Beggiatoa alba B18LD</name>
    <dbReference type="NCBI Taxonomy" id="395493"/>
    <lineage>
        <taxon>Bacteria</taxon>
        <taxon>Pseudomonadati</taxon>
        <taxon>Pseudomonadota</taxon>
        <taxon>Gammaproteobacteria</taxon>
        <taxon>Thiotrichales</taxon>
        <taxon>Thiotrichaceae</taxon>
        <taxon>Beggiatoa</taxon>
    </lineage>
</organism>
<dbReference type="STRING" id="395493.BegalDRAFT_1006"/>
<dbReference type="AlphaFoldDB" id="I3CE67"/>
<name>I3CE67_9GAMM</name>
<sequence>MPVLRLFWLSLSLLIAGSTHQVYFVQVQDYQAFWVWGGIKPAQIPLTAQRLYILQGSIQADRQKNVRFQRQGILVRPLPAPIFLVYRFEVLAWNPVIRQSLFNQIAYWESYQQTVLGIQIDFDAHTQRLDQYDVFLRQVRAELPEKYQLSITGLLDWTQNASPTVLQALADTLDEVIFQTYQGKRTIPRYQAYLRAFAQLQVPFKVGIVAGGVWDKQREQWLQGLTYYRGMVVFLLPEG</sequence>
<evidence type="ECO:0008006" key="4">
    <source>
        <dbReference type="Google" id="ProtNLM"/>
    </source>
</evidence>
<evidence type="ECO:0000256" key="1">
    <source>
        <dbReference type="SAM" id="SignalP"/>
    </source>
</evidence>
<feature type="chain" id="PRO_5003669135" description="DUF3142 domain-containing protein" evidence="1">
    <location>
        <begin position="22"/>
        <end position="239"/>
    </location>
</feature>
<protein>
    <recommendedName>
        <fullName evidence="4">DUF3142 domain-containing protein</fullName>
    </recommendedName>
</protein>
<dbReference type="OrthoDB" id="6987031at2"/>
<evidence type="ECO:0000313" key="2">
    <source>
        <dbReference type="EMBL" id="EIJ41910.1"/>
    </source>
</evidence>
<dbReference type="HOGENOM" id="CLU_090320_0_0_6"/>
<dbReference type="SUPFAM" id="SSF51445">
    <property type="entry name" value="(Trans)glycosidases"/>
    <property type="match status" value="1"/>
</dbReference>
<accession>I3CE67</accession>
<dbReference type="RefSeq" id="WP_002684280.1">
    <property type="nucleotide sequence ID" value="NZ_JH600070.1"/>
</dbReference>
<dbReference type="InterPro" id="IPR017853">
    <property type="entry name" value="GH"/>
</dbReference>
<dbReference type="InterPro" id="IPR021488">
    <property type="entry name" value="DUF3142"/>
</dbReference>
<reference evidence="2 3" key="1">
    <citation type="submission" date="2011-11" db="EMBL/GenBank/DDBJ databases">
        <title>Improved High-Quality Draft sequence of Beggiatoa alba B18lD.</title>
        <authorList>
            <consortium name="US DOE Joint Genome Institute"/>
            <person name="Lucas S."/>
            <person name="Han J."/>
            <person name="Lapidus A."/>
            <person name="Cheng J.-F."/>
            <person name="Goodwin L."/>
            <person name="Pitluck S."/>
            <person name="Peters L."/>
            <person name="Mikhailova N."/>
            <person name="Held B."/>
            <person name="Detter J.C."/>
            <person name="Han C."/>
            <person name="Tapia R."/>
            <person name="Land M."/>
            <person name="Hauser L."/>
            <person name="Kyrpides N."/>
            <person name="Ivanova N."/>
            <person name="Pagani I."/>
            <person name="Samuel K."/>
            <person name="Teske A."/>
            <person name="Mueller J."/>
            <person name="Woyke T."/>
        </authorList>
    </citation>
    <scope>NUCLEOTIDE SEQUENCE [LARGE SCALE GENOMIC DNA]</scope>
    <source>
        <strain evidence="2 3">B18LD</strain>
    </source>
</reference>
<proteinExistence type="predicted"/>
<dbReference type="eggNOG" id="ENOG502ZBSW">
    <property type="taxonomic scope" value="Bacteria"/>
</dbReference>
<dbReference type="Pfam" id="PF11340">
    <property type="entry name" value="DUF3142"/>
    <property type="match status" value="1"/>
</dbReference>
<keyword evidence="3" id="KW-1185">Reference proteome</keyword>
<dbReference type="Proteomes" id="UP000005744">
    <property type="component" value="Unassembled WGS sequence"/>
</dbReference>
<keyword evidence="1" id="KW-0732">Signal</keyword>
<feature type="signal peptide" evidence="1">
    <location>
        <begin position="1"/>
        <end position="21"/>
    </location>
</feature>
<evidence type="ECO:0000313" key="3">
    <source>
        <dbReference type="Proteomes" id="UP000005744"/>
    </source>
</evidence>